<protein>
    <recommendedName>
        <fullName evidence="1">HTH araC/xylS-type domain-containing protein</fullName>
    </recommendedName>
</protein>
<gene>
    <name evidence="2" type="ORF">NQH49_21540</name>
</gene>
<dbReference type="EMBL" id="JANIET010000002">
    <property type="protein sequence ID" value="MCQ8230046.1"/>
    <property type="molecule type" value="Genomic_DNA"/>
</dbReference>
<keyword evidence="3" id="KW-1185">Reference proteome</keyword>
<reference evidence="2 3" key="1">
    <citation type="submission" date="2022-07" db="EMBL/GenBank/DDBJ databases">
        <title>Pantoea trifolii sp. nov. isolated from root nodules of Trifolium rubens.</title>
        <authorList>
            <person name="Kalita M."/>
            <person name="Wdowiak-Wrobel S."/>
            <person name="Marek-Kozaczuk M."/>
            <person name="Palusinska-Szysz M."/>
            <person name="Sokolowski W."/>
            <person name="Coutinho T."/>
            <person name="Hlahane L."/>
        </authorList>
    </citation>
    <scope>NUCLEOTIDE SEQUENCE [LARGE SCALE GENOMIC DNA]</scope>
    <source>
        <strain evidence="2 3">MMK2</strain>
    </source>
</reference>
<evidence type="ECO:0000313" key="2">
    <source>
        <dbReference type="EMBL" id="MCQ8230046.1"/>
    </source>
</evidence>
<dbReference type="PROSITE" id="PS01124">
    <property type="entry name" value="HTH_ARAC_FAMILY_2"/>
    <property type="match status" value="1"/>
</dbReference>
<dbReference type="Proteomes" id="UP001300015">
    <property type="component" value="Unassembled WGS sequence"/>
</dbReference>
<name>A0ABT1VR76_9GAMM</name>
<dbReference type="InterPro" id="IPR018060">
    <property type="entry name" value="HTH_AraC"/>
</dbReference>
<organism evidence="2 3">
    <name type="scientific">Pantoea trifolii</name>
    <dbReference type="NCBI Taxonomy" id="2968030"/>
    <lineage>
        <taxon>Bacteria</taxon>
        <taxon>Pseudomonadati</taxon>
        <taxon>Pseudomonadota</taxon>
        <taxon>Gammaproteobacteria</taxon>
        <taxon>Enterobacterales</taxon>
        <taxon>Erwiniaceae</taxon>
        <taxon>Pantoea</taxon>
    </lineage>
</organism>
<sequence>MRIDSIAVAEVAERVSYRSASAYSVAFSRYVRQLPAWFAAEEEI</sequence>
<dbReference type="RefSeq" id="WP_256698772.1">
    <property type="nucleotide sequence ID" value="NZ_JANIES010000002.1"/>
</dbReference>
<accession>A0ABT1VR76</accession>
<evidence type="ECO:0000259" key="1">
    <source>
        <dbReference type="PROSITE" id="PS01124"/>
    </source>
</evidence>
<feature type="domain" description="HTH araC/xylS-type" evidence="1">
    <location>
        <begin position="1"/>
        <end position="41"/>
    </location>
</feature>
<proteinExistence type="predicted"/>
<comment type="caution">
    <text evidence="2">The sequence shown here is derived from an EMBL/GenBank/DDBJ whole genome shotgun (WGS) entry which is preliminary data.</text>
</comment>
<evidence type="ECO:0000313" key="3">
    <source>
        <dbReference type="Proteomes" id="UP001300015"/>
    </source>
</evidence>